<gene>
    <name evidence="1" type="ORF">CJN711_LOCUS8302</name>
</gene>
<name>A0A814QXB3_9BILA</name>
<protein>
    <submittedName>
        <fullName evidence="1">Uncharacterized protein</fullName>
    </submittedName>
</protein>
<dbReference type="EMBL" id="CAJNOV010003030">
    <property type="protein sequence ID" value="CAF1125759.1"/>
    <property type="molecule type" value="Genomic_DNA"/>
</dbReference>
<reference evidence="1" key="1">
    <citation type="submission" date="2021-02" db="EMBL/GenBank/DDBJ databases">
        <authorList>
            <person name="Nowell W R."/>
        </authorList>
    </citation>
    <scope>NUCLEOTIDE SEQUENCE</scope>
</reference>
<dbReference type="Proteomes" id="UP000663855">
    <property type="component" value="Unassembled WGS sequence"/>
</dbReference>
<organism evidence="1 2">
    <name type="scientific">Rotaria magnacalcarata</name>
    <dbReference type="NCBI Taxonomy" id="392030"/>
    <lineage>
        <taxon>Eukaryota</taxon>
        <taxon>Metazoa</taxon>
        <taxon>Spiralia</taxon>
        <taxon>Gnathifera</taxon>
        <taxon>Rotifera</taxon>
        <taxon>Eurotatoria</taxon>
        <taxon>Bdelloidea</taxon>
        <taxon>Philodinida</taxon>
        <taxon>Philodinidae</taxon>
        <taxon>Rotaria</taxon>
    </lineage>
</organism>
<evidence type="ECO:0000313" key="1">
    <source>
        <dbReference type="EMBL" id="CAF1125759.1"/>
    </source>
</evidence>
<comment type="caution">
    <text evidence="1">The sequence shown here is derived from an EMBL/GenBank/DDBJ whole genome shotgun (WGS) entry which is preliminary data.</text>
</comment>
<accession>A0A814QXB3</accession>
<dbReference type="AlphaFoldDB" id="A0A814QXB3"/>
<sequence>VIVNSDEQDQSSTYNIAKTKARLQNMDKTDREAYCELIKQKHKVDIHFECRSD</sequence>
<proteinExistence type="predicted"/>
<feature type="non-terminal residue" evidence="1">
    <location>
        <position position="1"/>
    </location>
</feature>
<evidence type="ECO:0000313" key="2">
    <source>
        <dbReference type="Proteomes" id="UP000663855"/>
    </source>
</evidence>